<evidence type="ECO:0000313" key="1">
    <source>
        <dbReference type="EMBL" id="SFA39567.1"/>
    </source>
</evidence>
<dbReference type="Proteomes" id="UP000198650">
    <property type="component" value="Unassembled WGS sequence"/>
</dbReference>
<dbReference type="EMBL" id="FOJS01000001">
    <property type="protein sequence ID" value="SFA39567.1"/>
    <property type="molecule type" value="Genomic_DNA"/>
</dbReference>
<proteinExistence type="predicted"/>
<keyword evidence="2" id="KW-1185">Reference proteome</keyword>
<protein>
    <submittedName>
        <fullName evidence="1">Uncharacterized protein</fullName>
    </submittedName>
</protein>
<evidence type="ECO:0000313" key="2">
    <source>
        <dbReference type="Proteomes" id="UP000198650"/>
    </source>
</evidence>
<dbReference type="STRING" id="186116.SAMN05192569_1001354"/>
<sequence>MIERMFNDITQLFQHLYRLYQRLLLNGKRQAKAGGRKAAPIYA</sequence>
<organism evidence="1 2">
    <name type="scientific">Parageobacillus thermantarcticus</name>
    <dbReference type="NCBI Taxonomy" id="186116"/>
    <lineage>
        <taxon>Bacteria</taxon>
        <taxon>Bacillati</taxon>
        <taxon>Bacillota</taxon>
        <taxon>Bacilli</taxon>
        <taxon>Bacillales</taxon>
        <taxon>Anoxybacillaceae</taxon>
        <taxon>Parageobacillus</taxon>
    </lineage>
</organism>
<gene>
    <name evidence="1" type="ORF">SAMN05192569_1001354</name>
</gene>
<dbReference type="AlphaFoldDB" id="A0A1I0SJG5"/>
<accession>A0A1I0SJG5</accession>
<name>A0A1I0SJG5_9BACL</name>
<reference evidence="2" key="1">
    <citation type="submission" date="2016-10" db="EMBL/GenBank/DDBJ databases">
        <authorList>
            <person name="Varghese N."/>
            <person name="Submissions S."/>
        </authorList>
    </citation>
    <scope>NUCLEOTIDE SEQUENCE [LARGE SCALE GENOMIC DNA]</scope>
    <source>
        <strain evidence="2">M1</strain>
    </source>
</reference>